<dbReference type="SUPFAM" id="SSF57756">
    <property type="entry name" value="Retrovirus zinc finger-like domains"/>
    <property type="match status" value="1"/>
</dbReference>
<dbReference type="Gene3D" id="4.10.60.10">
    <property type="entry name" value="Zinc finger, CCHC-type"/>
    <property type="match status" value="1"/>
</dbReference>
<evidence type="ECO:0000313" key="5">
    <source>
        <dbReference type="WBParaSite" id="HCON_00049000-00001"/>
    </source>
</evidence>
<protein>
    <submittedName>
        <fullName evidence="5">CCHC-type domain-containing protein</fullName>
    </submittedName>
</protein>
<feature type="region of interest" description="Disordered" evidence="2">
    <location>
        <begin position="156"/>
        <end position="180"/>
    </location>
</feature>
<dbReference type="InterPro" id="IPR036875">
    <property type="entry name" value="Znf_CCHC_sf"/>
</dbReference>
<dbReference type="GO" id="GO:0005737">
    <property type="term" value="C:cytoplasm"/>
    <property type="evidence" value="ECO:0007669"/>
    <property type="project" value="UniProtKB-ARBA"/>
</dbReference>
<dbReference type="OrthoDB" id="8067401at2759"/>
<reference evidence="5" key="1">
    <citation type="submission" date="2020-12" db="UniProtKB">
        <authorList>
            <consortium name="WormBaseParasite"/>
        </authorList>
    </citation>
    <scope>IDENTIFICATION</scope>
    <source>
        <strain evidence="5">MHco3</strain>
    </source>
</reference>
<proteinExistence type="predicted"/>
<keyword evidence="1" id="KW-0862">Zinc</keyword>
<evidence type="ECO:0000313" key="4">
    <source>
        <dbReference type="Proteomes" id="UP000025227"/>
    </source>
</evidence>
<evidence type="ECO:0000256" key="2">
    <source>
        <dbReference type="SAM" id="MobiDB-lite"/>
    </source>
</evidence>
<sequence>MVTMVFIGGLTSVETRKRLLEREILTSKEALEDAEAFERVGKNAPHLKEGLQEVDISVVQAKKEKMPLMPQQSLPSFRARQYPLRNRDKEQARRKVKGGNNRSPVVVQCTCCGGQGHAAYQCFKRQTSFCTVCSRPGHMARACRTRMPNTKVTHKVRQGRREELDKMSRPAELKKTAQDRARPVPLALRPKEEDKIKELVNNGTLTKVDHSEWATPSVVVPKPGDVERWTKVLKNGLVGGVHADRAGWNPGSILQ</sequence>
<dbReference type="Proteomes" id="UP000025227">
    <property type="component" value="Unplaced"/>
</dbReference>
<keyword evidence="1" id="KW-0479">Metal-binding</keyword>
<keyword evidence="1" id="KW-0863">Zinc-finger</keyword>
<dbReference type="Gene3D" id="3.10.10.10">
    <property type="entry name" value="HIV Type 1 Reverse Transcriptase, subunit A, domain 1"/>
    <property type="match status" value="1"/>
</dbReference>
<feature type="domain" description="CCHC-type" evidence="3">
    <location>
        <begin position="130"/>
        <end position="144"/>
    </location>
</feature>
<dbReference type="AlphaFoldDB" id="A0A7I4Y373"/>
<dbReference type="InterPro" id="IPR001878">
    <property type="entry name" value="Znf_CCHC"/>
</dbReference>
<dbReference type="PROSITE" id="PS50158">
    <property type="entry name" value="ZF_CCHC"/>
    <property type="match status" value="1"/>
</dbReference>
<evidence type="ECO:0000256" key="1">
    <source>
        <dbReference type="PROSITE-ProRule" id="PRU00047"/>
    </source>
</evidence>
<name>A0A7I4Y373_HAECO</name>
<organism evidence="4 5">
    <name type="scientific">Haemonchus contortus</name>
    <name type="common">Barber pole worm</name>
    <dbReference type="NCBI Taxonomy" id="6289"/>
    <lineage>
        <taxon>Eukaryota</taxon>
        <taxon>Metazoa</taxon>
        <taxon>Ecdysozoa</taxon>
        <taxon>Nematoda</taxon>
        <taxon>Chromadorea</taxon>
        <taxon>Rhabditida</taxon>
        <taxon>Rhabditina</taxon>
        <taxon>Rhabditomorpha</taxon>
        <taxon>Strongyloidea</taxon>
        <taxon>Trichostrongylidae</taxon>
        <taxon>Haemonchus</taxon>
    </lineage>
</organism>
<dbReference type="GO" id="GO:0003676">
    <property type="term" value="F:nucleic acid binding"/>
    <property type="evidence" value="ECO:0007669"/>
    <property type="project" value="InterPro"/>
</dbReference>
<dbReference type="WBParaSite" id="HCON_00049000-00001">
    <property type="protein sequence ID" value="HCON_00049000-00001"/>
    <property type="gene ID" value="HCON_00049000"/>
</dbReference>
<accession>A0A7I4Y373</accession>
<dbReference type="GO" id="GO:0008270">
    <property type="term" value="F:zinc ion binding"/>
    <property type="evidence" value="ECO:0007669"/>
    <property type="project" value="UniProtKB-KW"/>
</dbReference>
<keyword evidence="4" id="KW-1185">Reference proteome</keyword>
<feature type="compositionally biased region" description="Basic and acidic residues" evidence="2">
    <location>
        <begin position="159"/>
        <end position="180"/>
    </location>
</feature>
<evidence type="ECO:0000259" key="3">
    <source>
        <dbReference type="PROSITE" id="PS50158"/>
    </source>
</evidence>
<dbReference type="GO" id="GO:0019899">
    <property type="term" value="F:enzyme binding"/>
    <property type="evidence" value="ECO:0007669"/>
    <property type="project" value="UniProtKB-ARBA"/>
</dbReference>